<keyword evidence="3 7" id="KW-0133">Cell shape</keyword>
<feature type="signal peptide" evidence="9">
    <location>
        <begin position="1"/>
        <end position="30"/>
    </location>
</feature>
<dbReference type="InterPro" id="IPR038063">
    <property type="entry name" value="Transpep_catalytic_dom"/>
</dbReference>
<keyword evidence="4 7" id="KW-0573">Peptidoglycan synthesis</keyword>
<keyword evidence="12" id="KW-1185">Reference proteome</keyword>
<feature type="active site" description="Nucleophile" evidence="7">
    <location>
        <position position="412"/>
    </location>
</feature>
<feature type="compositionally biased region" description="Gly residues" evidence="8">
    <location>
        <begin position="72"/>
        <end position="90"/>
    </location>
</feature>
<keyword evidence="6 7" id="KW-0961">Cell wall biogenesis/degradation</keyword>
<sequence>MRNTRKRQPGRRRPAIAVALLALVAVLLSACSSQDPVVVTVVTTPGQTMPGQPTVTVGTTGDQGAQNVADGNGDGGATNGGAGSGNGEAGNGATTTGKDEPRQLAEAIRVVATPKFGSKGVGPNTKATIAVFSGKLSKMTLTGDDGSKVAGKISEDGSTYTVAERMAFDTTYSYAGEAVAPDKSVKKIAGTFSTVKPKNFTTAVVQLPENATVGVAAPLIITFFPAITNKAEAEKALSVMTSRGKIEGSWGWVQDEDFTGKGYKQSQVHFRPKAFWPANTKVTITAKLAGVDMGGGQWGKSDFTRSVNIGRDLRIVADVNSFHLVVWKDGKIWRNYPVSYGRTTEKGTITVSGMHIIQEKYPVFKMSNPQFGYYNLPEKWAQRINNNGEFIHSNEATEKAGFLGKKNVSHGCVNMSLKDGKELYDATLYGDPVDVTGTEVKMSPKDYIYDWAYTYEEWKTLSALGS</sequence>
<evidence type="ECO:0000256" key="3">
    <source>
        <dbReference type="ARBA" id="ARBA00022960"/>
    </source>
</evidence>
<dbReference type="GO" id="GO:0016746">
    <property type="term" value="F:acyltransferase activity"/>
    <property type="evidence" value="ECO:0007669"/>
    <property type="project" value="UniProtKB-KW"/>
</dbReference>
<dbReference type="Pfam" id="PF17964">
    <property type="entry name" value="Big_10"/>
    <property type="match status" value="1"/>
</dbReference>
<keyword evidence="5" id="KW-0012">Acyltransferase</keyword>
<accession>A0A849A626</accession>
<dbReference type="PROSITE" id="PS51257">
    <property type="entry name" value="PROKAR_LIPOPROTEIN"/>
    <property type="match status" value="1"/>
</dbReference>
<comment type="pathway">
    <text evidence="1 7">Cell wall biogenesis; peptidoglycan biosynthesis.</text>
</comment>
<evidence type="ECO:0000256" key="9">
    <source>
        <dbReference type="SAM" id="SignalP"/>
    </source>
</evidence>
<dbReference type="PANTHER" id="PTHR30582:SF2">
    <property type="entry name" value="L,D-TRANSPEPTIDASE YCIB-RELATED"/>
    <property type="match status" value="1"/>
</dbReference>
<protein>
    <submittedName>
        <fullName evidence="11">L,D-transpeptidase family protein</fullName>
    </submittedName>
</protein>
<dbReference type="GO" id="GO:0018104">
    <property type="term" value="P:peptidoglycan-protein cross-linking"/>
    <property type="evidence" value="ECO:0007669"/>
    <property type="project" value="TreeGrafter"/>
</dbReference>
<dbReference type="InterPro" id="IPR041280">
    <property type="entry name" value="Big_10"/>
</dbReference>
<comment type="caution">
    <text evidence="11">The sequence shown here is derived from an EMBL/GenBank/DDBJ whole genome shotgun (WGS) entry which is preliminary data.</text>
</comment>
<feature type="domain" description="L,D-TPase catalytic" evidence="10">
    <location>
        <begin position="313"/>
        <end position="436"/>
    </location>
</feature>
<feature type="active site" description="Proton donor/acceptor" evidence="7">
    <location>
        <position position="392"/>
    </location>
</feature>
<evidence type="ECO:0000256" key="8">
    <source>
        <dbReference type="SAM" id="MobiDB-lite"/>
    </source>
</evidence>
<dbReference type="Gene3D" id="2.60.40.3710">
    <property type="match status" value="1"/>
</dbReference>
<feature type="chain" id="PRO_5039062234" evidence="9">
    <location>
        <begin position="31"/>
        <end position="466"/>
    </location>
</feature>
<gene>
    <name evidence="11" type="ORF">HKD39_07235</name>
</gene>
<dbReference type="GO" id="GO:0071972">
    <property type="term" value="F:peptidoglycan L,D-transpeptidase activity"/>
    <property type="evidence" value="ECO:0007669"/>
    <property type="project" value="TreeGrafter"/>
</dbReference>
<keyword evidence="2" id="KW-0808">Transferase</keyword>
<dbReference type="InterPro" id="IPR005490">
    <property type="entry name" value="LD_TPept_cat_dom"/>
</dbReference>
<feature type="compositionally biased region" description="Low complexity" evidence="8">
    <location>
        <begin position="46"/>
        <end position="64"/>
    </location>
</feature>
<feature type="region of interest" description="Disordered" evidence="8">
    <location>
        <begin position="46"/>
        <end position="101"/>
    </location>
</feature>
<dbReference type="PROSITE" id="PS52029">
    <property type="entry name" value="LD_TPASE"/>
    <property type="match status" value="1"/>
</dbReference>
<keyword evidence="9" id="KW-0732">Signal</keyword>
<evidence type="ECO:0000256" key="5">
    <source>
        <dbReference type="ARBA" id="ARBA00023315"/>
    </source>
</evidence>
<dbReference type="InterPro" id="IPR050979">
    <property type="entry name" value="LD-transpeptidase"/>
</dbReference>
<dbReference type="Pfam" id="PF03734">
    <property type="entry name" value="YkuD"/>
    <property type="match status" value="1"/>
</dbReference>
<dbReference type="Gene3D" id="2.40.440.10">
    <property type="entry name" value="L,D-transpeptidase catalytic domain-like"/>
    <property type="match status" value="1"/>
</dbReference>
<dbReference type="SUPFAM" id="SSF141523">
    <property type="entry name" value="L,D-transpeptidase catalytic domain-like"/>
    <property type="match status" value="1"/>
</dbReference>
<evidence type="ECO:0000256" key="2">
    <source>
        <dbReference type="ARBA" id="ARBA00022679"/>
    </source>
</evidence>
<organism evidence="11 12">
    <name type="scientific">Nakamurella aerolata</name>
    <dbReference type="NCBI Taxonomy" id="1656892"/>
    <lineage>
        <taxon>Bacteria</taxon>
        <taxon>Bacillati</taxon>
        <taxon>Actinomycetota</taxon>
        <taxon>Actinomycetes</taxon>
        <taxon>Nakamurellales</taxon>
        <taxon>Nakamurellaceae</taxon>
        <taxon>Nakamurella</taxon>
    </lineage>
</organism>
<dbReference type="GO" id="GO:0071555">
    <property type="term" value="P:cell wall organization"/>
    <property type="evidence" value="ECO:0007669"/>
    <property type="project" value="UniProtKB-UniRule"/>
</dbReference>
<dbReference type="PANTHER" id="PTHR30582">
    <property type="entry name" value="L,D-TRANSPEPTIDASE"/>
    <property type="match status" value="1"/>
</dbReference>
<dbReference type="Gene3D" id="2.60.40.3780">
    <property type="match status" value="1"/>
</dbReference>
<evidence type="ECO:0000256" key="1">
    <source>
        <dbReference type="ARBA" id="ARBA00004752"/>
    </source>
</evidence>
<dbReference type="CDD" id="cd16913">
    <property type="entry name" value="YkuD_like"/>
    <property type="match status" value="1"/>
</dbReference>
<dbReference type="CDD" id="cd13432">
    <property type="entry name" value="LDT_IgD_like_2"/>
    <property type="match status" value="1"/>
</dbReference>
<evidence type="ECO:0000313" key="11">
    <source>
        <dbReference type="EMBL" id="NNG35507.1"/>
    </source>
</evidence>
<dbReference type="UniPathway" id="UPA00219"/>
<dbReference type="AlphaFoldDB" id="A0A849A626"/>
<dbReference type="Proteomes" id="UP000562984">
    <property type="component" value="Unassembled WGS sequence"/>
</dbReference>
<proteinExistence type="predicted"/>
<evidence type="ECO:0000256" key="4">
    <source>
        <dbReference type="ARBA" id="ARBA00022984"/>
    </source>
</evidence>
<evidence type="ECO:0000259" key="10">
    <source>
        <dbReference type="PROSITE" id="PS52029"/>
    </source>
</evidence>
<dbReference type="RefSeq" id="WP_171199183.1">
    <property type="nucleotide sequence ID" value="NZ_JABEND010000003.1"/>
</dbReference>
<dbReference type="GO" id="GO:0008360">
    <property type="term" value="P:regulation of cell shape"/>
    <property type="evidence" value="ECO:0007669"/>
    <property type="project" value="UniProtKB-UniRule"/>
</dbReference>
<dbReference type="EMBL" id="JABEND010000003">
    <property type="protein sequence ID" value="NNG35507.1"/>
    <property type="molecule type" value="Genomic_DNA"/>
</dbReference>
<dbReference type="GO" id="GO:0005576">
    <property type="term" value="C:extracellular region"/>
    <property type="evidence" value="ECO:0007669"/>
    <property type="project" value="TreeGrafter"/>
</dbReference>
<evidence type="ECO:0000313" key="12">
    <source>
        <dbReference type="Proteomes" id="UP000562984"/>
    </source>
</evidence>
<reference evidence="11 12" key="1">
    <citation type="submission" date="2020-05" db="EMBL/GenBank/DDBJ databases">
        <title>Nakamurella sp. DB0629 isolated from air conditioner.</title>
        <authorList>
            <person name="Kim D.H."/>
            <person name="Kim D.-U."/>
        </authorList>
    </citation>
    <scope>NUCLEOTIDE SEQUENCE [LARGE SCALE GENOMIC DNA]</scope>
    <source>
        <strain evidence="11 12">DB0629</strain>
    </source>
</reference>
<name>A0A849A626_9ACTN</name>
<evidence type="ECO:0000256" key="7">
    <source>
        <dbReference type="PROSITE-ProRule" id="PRU01373"/>
    </source>
</evidence>
<evidence type="ECO:0000256" key="6">
    <source>
        <dbReference type="ARBA" id="ARBA00023316"/>
    </source>
</evidence>